<protein>
    <recommendedName>
        <fullName evidence="1">DUF4283 domain-containing protein</fullName>
    </recommendedName>
</protein>
<reference evidence="2" key="1">
    <citation type="submission" date="2020-06" db="EMBL/GenBank/DDBJ databases">
        <authorList>
            <person name="Li T."/>
            <person name="Hu X."/>
            <person name="Zhang T."/>
            <person name="Song X."/>
            <person name="Zhang H."/>
            <person name="Dai N."/>
            <person name="Sheng W."/>
            <person name="Hou X."/>
            <person name="Wei L."/>
        </authorList>
    </citation>
    <scope>NUCLEOTIDE SEQUENCE</scope>
    <source>
        <strain evidence="2">KEN8</strain>
        <tissue evidence="2">Leaf</tissue>
    </source>
</reference>
<accession>A0AAW2LJA5</accession>
<dbReference type="PANTHER" id="PTHR31286:SF153">
    <property type="entry name" value="DUF4283 DOMAIN PROTEIN"/>
    <property type="match status" value="1"/>
</dbReference>
<sequence length="192" mass="22165">MLLQLRESISNERFSFIWVLVCSFYHELCNVDRVQQFPIIYRLGKSLVLTEDEVAGLEISSAGEIGNTENDAFLLVGRLLTPRTFRYDVMSSTLSTLLRPARGMDVRLVGDNRFLLRFNHVVDQDRALMGCPWTFDRNLVILQSVSEDENPLEVDLNWCQFYVHVHDLPLRLMTREAAEDIGYRLGASMDFD</sequence>
<gene>
    <name evidence="2" type="ORF">Scaly_2848900</name>
</gene>
<feature type="domain" description="DUF4283" evidence="1">
    <location>
        <begin position="74"/>
        <end position="152"/>
    </location>
</feature>
<proteinExistence type="predicted"/>
<evidence type="ECO:0000313" key="2">
    <source>
        <dbReference type="EMBL" id="KAL0318261.1"/>
    </source>
</evidence>
<dbReference type="AlphaFoldDB" id="A0AAW2LJA5"/>
<comment type="caution">
    <text evidence="2">The sequence shown here is derived from an EMBL/GenBank/DDBJ whole genome shotgun (WGS) entry which is preliminary data.</text>
</comment>
<name>A0AAW2LJA5_9LAMI</name>
<dbReference type="InterPro" id="IPR040256">
    <property type="entry name" value="At4g02000-like"/>
</dbReference>
<dbReference type="InterPro" id="IPR025558">
    <property type="entry name" value="DUF4283"/>
</dbReference>
<dbReference type="Pfam" id="PF14111">
    <property type="entry name" value="DUF4283"/>
    <property type="match status" value="1"/>
</dbReference>
<dbReference type="EMBL" id="JACGWM010000019">
    <property type="protein sequence ID" value="KAL0318261.1"/>
    <property type="molecule type" value="Genomic_DNA"/>
</dbReference>
<dbReference type="PANTHER" id="PTHR31286">
    <property type="entry name" value="GLYCINE-RICH CELL WALL STRUCTURAL PROTEIN 1.8-LIKE"/>
    <property type="match status" value="1"/>
</dbReference>
<reference evidence="2" key="2">
    <citation type="journal article" date="2024" name="Plant">
        <title>Genomic evolution and insights into agronomic trait innovations of Sesamum species.</title>
        <authorList>
            <person name="Miao H."/>
            <person name="Wang L."/>
            <person name="Qu L."/>
            <person name="Liu H."/>
            <person name="Sun Y."/>
            <person name="Le M."/>
            <person name="Wang Q."/>
            <person name="Wei S."/>
            <person name="Zheng Y."/>
            <person name="Lin W."/>
            <person name="Duan Y."/>
            <person name="Cao H."/>
            <person name="Xiong S."/>
            <person name="Wang X."/>
            <person name="Wei L."/>
            <person name="Li C."/>
            <person name="Ma Q."/>
            <person name="Ju M."/>
            <person name="Zhao R."/>
            <person name="Li G."/>
            <person name="Mu C."/>
            <person name="Tian Q."/>
            <person name="Mei H."/>
            <person name="Zhang T."/>
            <person name="Gao T."/>
            <person name="Zhang H."/>
        </authorList>
    </citation>
    <scope>NUCLEOTIDE SEQUENCE</scope>
    <source>
        <strain evidence="2">KEN8</strain>
    </source>
</reference>
<evidence type="ECO:0000259" key="1">
    <source>
        <dbReference type="Pfam" id="PF14111"/>
    </source>
</evidence>
<organism evidence="2">
    <name type="scientific">Sesamum calycinum</name>
    <dbReference type="NCBI Taxonomy" id="2727403"/>
    <lineage>
        <taxon>Eukaryota</taxon>
        <taxon>Viridiplantae</taxon>
        <taxon>Streptophyta</taxon>
        <taxon>Embryophyta</taxon>
        <taxon>Tracheophyta</taxon>
        <taxon>Spermatophyta</taxon>
        <taxon>Magnoliopsida</taxon>
        <taxon>eudicotyledons</taxon>
        <taxon>Gunneridae</taxon>
        <taxon>Pentapetalae</taxon>
        <taxon>asterids</taxon>
        <taxon>lamiids</taxon>
        <taxon>Lamiales</taxon>
        <taxon>Pedaliaceae</taxon>
        <taxon>Sesamum</taxon>
    </lineage>
</organism>